<dbReference type="Gene3D" id="3.90.550.10">
    <property type="entry name" value="Spore Coat Polysaccharide Biosynthesis Protein SpsA, Chain A"/>
    <property type="match status" value="1"/>
</dbReference>
<name>A0ABT7X1N1_9BACE</name>
<dbReference type="InterPro" id="IPR001173">
    <property type="entry name" value="Glyco_trans_2-like"/>
</dbReference>
<dbReference type="RefSeq" id="WP_087406822.1">
    <property type="nucleotide sequence ID" value="NZ_JACJKZ010000077.1"/>
</dbReference>
<evidence type="ECO:0000313" key="3">
    <source>
        <dbReference type="Proteomes" id="UP001167871"/>
    </source>
</evidence>
<dbReference type="CDD" id="cd06433">
    <property type="entry name" value="GT_2_WfgS_like"/>
    <property type="match status" value="1"/>
</dbReference>
<keyword evidence="3" id="KW-1185">Reference proteome</keyword>
<dbReference type="SUPFAM" id="SSF53448">
    <property type="entry name" value="Nucleotide-diphospho-sugar transferases"/>
    <property type="match status" value="1"/>
</dbReference>
<reference evidence="2" key="1">
    <citation type="submission" date="2023-06" db="EMBL/GenBank/DDBJ databases">
        <authorList>
            <person name="Zeman M."/>
            <person name="Kubasova T."/>
            <person name="Jahodarova E."/>
            <person name="Nykrynova M."/>
            <person name="Rychlik I."/>
        </authorList>
    </citation>
    <scope>NUCLEOTIDE SEQUENCE</scope>
    <source>
        <strain evidence="2">84_SSukc20</strain>
    </source>
</reference>
<gene>
    <name evidence="2" type="ORF">QVO10_01100</name>
</gene>
<comment type="caution">
    <text evidence="2">The sequence shown here is derived from an EMBL/GenBank/DDBJ whole genome shotgun (WGS) entry which is preliminary data.</text>
</comment>
<keyword evidence="2" id="KW-0808">Transferase</keyword>
<dbReference type="PANTHER" id="PTHR22916:SF3">
    <property type="entry name" value="UDP-GLCNAC:BETAGAL BETA-1,3-N-ACETYLGLUCOSAMINYLTRANSFERASE-LIKE PROTEIN 1"/>
    <property type="match status" value="1"/>
</dbReference>
<dbReference type="InterPro" id="IPR029044">
    <property type="entry name" value="Nucleotide-diphossugar_trans"/>
</dbReference>
<feature type="domain" description="Glycosyltransferase 2-like" evidence="1">
    <location>
        <begin position="4"/>
        <end position="142"/>
    </location>
</feature>
<organism evidence="2 3">
    <name type="scientific">Bacteroides gallinaceum</name>
    <dbReference type="NCBI Taxonomy" id="1462571"/>
    <lineage>
        <taxon>Bacteria</taxon>
        <taxon>Pseudomonadati</taxon>
        <taxon>Bacteroidota</taxon>
        <taxon>Bacteroidia</taxon>
        <taxon>Bacteroidales</taxon>
        <taxon>Bacteroidaceae</taxon>
        <taxon>Bacteroides</taxon>
    </lineage>
</organism>
<evidence type="ECO:0000313" key="2">
    <source>
        <dbReference type="EMBL" id="MDN0047993.1"/>
    </source>
</evidence>
<dbReference type="EC" id="2.4.-.-" evidence="2"/>
<dbReference type="PANTHER" id="PTHR22916">
    <property type="entry name" value="GLYCOSYLTRANSFERASE"/>
    <property type="match status" value="1"/>
</dbReference>
<keyword evidence="2" id="KW-0328">Glycosyltransferase</keyword>
<dbReference type="Proteomes" id="UP001167871">
    <property type="component" value="Unassembled WGS sequence"/>
</dbReference>
<protein>
    <submittedName>
        <fullName evidence="2">Glycosyltransferase family 2 protein</fullName>
        <ecNumber evidence="2">2.4.-.-</ecNumber>
    </submittedName>
</protein>
<dbReference type="GO" id="GO:0016757">
    <property type="term" value="F:glycosyltransferase activity"/>
    <property type="evidence" value="ECO:0007669"/>
    <property type="project" value="UniProtKB-KW"/>
</dbReference>
<evidence type="ECO:0000259" key="1">
    <source>
        <dbReference type="Pfam" id="PF00535"/>
    </source>
</evidence>
<proteinExistence type="predicted"/>
<dbReference type="Pfam" id="PF00535">
    <property type="entry name" value="Glycos_transf_2"/>
    <property type="match status" value="1"/>
</dbReference>
<sequence>MKISIITSCFNREATIGQTIESVLSQDYEDIEYIIVDGASKDRSLEIINSYQGKITKVISEPDTGMYEGINKGIRLATGDVVGLLHSDDFFFDNHILSDIADVFCKTQADMVYGNGLYVDGKDTNRVIRNWISGNYRYWKVRIGWLPLHSTVYIKRTVMERLGLYDESYKIASDSELLLRYLYEERLHVEYLNKYVLKMRVGGLSTDAARRIQMWKEDVRLYKEHGFWGVPEKLMKMGWKIPQFIEAKLKRSFTND</sequence>
<accession>A0ABT7X1N1</accession>
<reference evidence="2" key="2">
    <citation type="submission" date="2024-05" db="EMBL/GenBank/DDBJ databases">
        <title>Identification and characterization of horizontal gene transfer across gut microbiota members of farm animals based on homology search.</title>
        <authorList>
            <person name="Schwarzerova J."/>
            <person name="Nykrynova M."/>
            <person name="Jureckova K."/>
            <person name="Cejkova D."/>
            <person name="Rychlik I."/>
        </authorList>
    </citation>
    <scope>NUCLEOTIDE SEQUENCE</scope>
    <source>
        <strain evidence="2">84_SSukc20</strain>
    </source>
</reference>
<dbReference type="EMBL" id="JAUEII010000002">
    <property type="protein sequence ID" value="MDN0047993.1"/>
    <property type="molecule type" value="Genomic_DNA"/>
</dbReference>